<evidence type="ECO:0000259" key="9">
    <source>
        <dbReference type="Pfam" id="PF01728"/>
    </source>
</evidence>
<dbReference type="PIRSF" id="PIRSF005461">
    <property type="entry name" value="23S_rRNA_mtase"/>
    <property type="match status" value="1"/>
</dbReference>
<dbReference type="AlphaFoldDB" id="A0A1X2HA65"/>
<dbReference type="InterPro" id="IPR050082">
    <property type="entry name" value="RNA_methyltr_RlmE"/>
</dbReference>
<dbReference type="STRING" id="13706.A0A1X2HA65"/>
<feature type="region of interest" description="Disordered" evidence="8">
    <location>
        <begin position="214"/>
        <end position="237"/>
    </location>
</feature>
<sequence length="237" mass="26130">MLAVSRRVYSSSSKGWIQRQARDPYAMAARTSGGQHRARSAFKLKQLDEKYRLMRRGSVVVDCGAAPGGWSQVAAQKVKSAGLVVAVDLLPIEPIPNVHIFQGDFREPDMQTQIQQALQGRKVDLVCSDMAPNFSGNPLADHARSMELCESVLTFADKVLAHKGNFVAKVLLGGDEVEFRRKLQTKFAKVKQQKPDASRKESREAFIVALGYGIGKNKNKSDSNSNSNSNKVEIPKE</sequence>
<dbReference type="GO" id="GO:0008650">
    <property type="term" value="F:rRNA (uridine-2'-O-)-methyltransferase activity"/>
    <property type="evidence" value="ECO:0007669"/>
    <property type="project" value="TreeGrafter"/>
</dbReference>
<evidence type="ECO:0000256" key="6">
    <source>
        <dbReference type="ARBA" id="ARBA00041184"/>
    </source>
</evidence>
<dbReference type="EMBL" id="MCGN01000007">
    <property type="protein sequence ID" value="ORY94970.1"/>
    <property type="molecule type" value="Genomic_DNA"/>
</dbReference>
<dbReference type="PANTHER" id="PTHR10920:SF18">
    <property type="entry name" value="RRNA METHYLTRANSFERASE 2, MITOCHONDRIAL"/>
    <property type="match status" value="1"/>
</dbReference>
<organism evidence="10 11">
    <name type="scientific">Syncephalastrum racemosum</name>
    <name type="common">Filamentous fungus</name>
    <dbReference type="NCBI Taxonomy" id="13706"/>
    <lineage>
        <taxon>Eukaryota</taxon>
        <taxon>Fungi</taxon>
        <taxon>Fungi incertae sedis</taxon>
        <taxon>Mucoromycota</taxon>
        <taxon>Mucoromycotina</taxon>
        <taxon>Mucoromycetes</taxon>
        <taxon>Mucorales</taxon>
        <taxon>Syncephalastraceae</taxon>
        <taxon>Syncephalastrum</taxon>
    </lineage>
</organism>
<evidence type="ECO:0000256" key="2">
    <source>
        <dbReference type="ARBA" id="ARBA00022552"/>
    </source>
</evidence>
<protein>
    <recommendedName>
        <fullName evidence="6">rRNA methyltransferase 2, mitochondrial</fullName>
    </recommendedName>
</protein>
<dbReference type="Pfam" id="PF01728">
    <property type="entry name" value="FtsJ"/>
    <property type="match status" value="1"/>
</dbReference>
<dbReference type="OrthoDB" id="20105at2759"/>
<keyword evidence="11" id="KW-1185">Reference proteome</keyword>
<dbReference type="FunCoup" id="A0A1X2HA65">
    <property type="interactions" value="289"/>
</dbReference>
<reference evidence="10 11" key="1">
    <citation type="submission" date="2016-07" db="EMBL/GenBank/DDBJ databases">
        <title>Pervasive Adenine N6-methylation of Active Genes in Fungi.</title>
        <authorList>
            <consortium name="DOE Joint Genome Institute"/>
            <person name="Mondo S.J."/>
            <person name="Dannebaum R.O."/>
            <person name="Kuo R.C."/>
            <person name="Labutti K."/>
            <person name="Haridas S."/>
            <person name="Kuo A."/>
            <person name="Salamov A."/>
            <person name="Ahrendt S.R."/>
            <person name="Lipzen A."/>
            <person name="Sullivan W."/>
            <person name="Andreopoulos W.B."/>
            <person name="Clum A."/>
            <person name="Lindquist E."/>
            <person name="Daum C."/>
            <person name="Ramamoorthy G.K."/>
            <person name="Gryganskyi A."/>
            <person name="Culley D."/>
            <person name="Magnuson J.K."/>
            <person name="James T.Y."/>
            <person name="O'Malley M.A."/>
            <person name="Stajich J.E."/>
            <person name="Spatafora J.W."/>
            <person name="Visel A."/>
            <person name="Grigoriev I.V."/>
        </authorList>
    </citation>
    <scope>NUCLEOTIDE SEQUENCE [LARGE SCALE GENOMIC DNA]</scope>
    <source>
        <strain evidence="10 11">NRRL 2496</strain>
    </source>
</reference>
<evidence type="ECO:0000256" key="8">
    <source>
        <dbReference type="SAM" id="MobiDB-lite"/>
    </source>
</evidence>
<dbReference type="PANTHER" id="PTHR10920">
    <property type="entry name" value="RIBOSOMAL RNA METHYLTRANSFERASE"/>
    <property type="match status" value="1"/>
</dbReference>
<name>A0A1X2HA65_SYNRA</name>
<evidence type="ECO:0000256" key="4">
    <source>
        <dbReference type="ARBA" id="ARBA00022679"/>
    </source>
</evidence>
<dbReference type="OMA" id="HRQTDHL"/>
<feature type="active site" description="Proton acceptor" evidence="7">
    <location>
        <position position="169"/>
    </location>
</feature>
<dbReference type="InParanoid" id="A0A1X2HA65"/>
<keyword evidence="2" id="KW-0698">rRNA processing</keyword>
<feature type="non-terminal residue" evidence="10">
    <location>
        <position position="237"/>
    </location>
</feature>
<comment type="similarity">
    <text evidence="1">Belongs to the class I-like SAM-binding methyltransferase superfamily. RNA methyltransferase RlmE family.</text>
</comment>
<accession>A0A1X2HA65</accession>
<dbReference type="InterPro" id="IPR002877">
    <property type="entry name" value="RNA_MeTrfase_FtsJ_dom"/>
</dbReference>
<comment type="caution">
    <text evidence="10">The sequence shown here is derived from an EMBL/GenBank/DDBJ whole genome shotgun (WGS) entry which is preliminary data.</text>
</comment>
<proteinExistence type="inferred from homology"/>
<feature type="domain" description="Ribosomal RNA methyltransferase FtsJ" evidence="9">
    <location>
        <begin position="37"/>
        <end position="212"/>
    </location>
</feature>
<dbReference type="InterPro" id="IPR029063">
    <property type="entry name" value="SAM-dependent_MTases_sf"/>
</dbReference>
<feature type="compositionally biased region" description="Low complexity" evidence="8">
    <location>
        <begin position="222"/>
        <end position="231"/>
    </location>
</feature>
<dbReference type="Proteomes" id="UP000242180">
    <property type="component" value="Unassembled WGS sequence"/>
</dbReference>
<dbReference type="FunFam" id="3.40.50.150:FF:000005">
    <property type="entry name" value="Ribosomal RNA large subunit methyltransferase E"/>
    <property type="match status" value="1"/>
</dbReference>
<dbReference type="Gene3D" id="3.40.50.150">
    <property type="entry name" value="Vaccinia Virus protein VP39"/>
    <property type="match status" value="1"/>
</dbReference>
<dbReference type="HAMAP" id="MF_01547">
    <property type="entry name" value="RNA_methyltr_E"/>
    <property type="match status" value="1"/>
</dbReference>
<evidence type="ECO:0000256" key="5">
    <source>
        <dbReference type="ARBA" id="ARBA00022691"/>
    </source>
</evidence>
<dbReference type="InterPro" id="IPR015507">
    <property type="entry name" value="rRNA-MeTfrase_E"/>
</dbReference>
<gene>
    <name evidence="10" type="ORF">BCR43DRAFT_460822</name>
</gene>
<evidence type="ECO:0000256" key="1">
    <source>
        <dbReference type="ARBA" id="ARBA00009258"/>
    </source>
</evidence>
<dbReference type="SUPFAM" id="SSF53335">
    <property type="entry name" value="S-adenosyl-L-methionine-dependent methyltransferases"/>
    <property type="match status" value="1"/>
</dbReference>
<evidence type="ECO:0000256" key="3">
    <source>
        <dbReference type="ARBA" id="ARBA00022603"/>
    </source>
</evidence>
<evidence type="ECO:0000256" key="7">
    <source>
        <dbReference type="PIRSR" id="PIRSR005461-1"/>
    </source>
</evidence>
<dbReference type="GO" id="GO:0005739">
    <property type="term" value="C:mitochondrion"/>
    <property type="evidence" value="ECO:0007669"/>
    <property type="project" value="TreeGrafter"/>
</dbReference>
<evidence type="ECO:0000313" key="10">
    <source>
        <dbReference type="EMBL" id="ORY94970.1"/>
    </source>
</evidence>
<keyword evidence="3 10" id="KW-0489">Methyltransferase</keyword>
<evidence type="ECO:0000313" key="11">
    <source>
        <dbReference type="Proteomes" id="UP000242180"/>
    </source>
</evidence>
<keyword evidence="4 10" id="KW-0808">Transferase</keyword>
<keyword evidence="5 7" id="KW-0949">S-adenosyl-L-methionine</keyword>